<evidence type="ECO:0000313" key="7">
    <source>
        <dbReference type="Proteomes" id="UP000317429"/>
    </source>
</evidence>
<dbReference type="InterPro" id="IPR050465">
    <property type="entry name" value="UPF0194_transport"/>
</dbReference>
<dbReference type="Proteomes" id="UP000317429">
    <property type="component" value="Chromosome"/>
</dbReference>
<protein>
    <submittedName>
        <fullName evidence="6">Multidrug resistance protein MdtA</fullName>
    </submittedName>
</protein>
<dbReference type="InterPro" id="IPR058792">
    <property type="entry name" value="Beta-barrel_RND_2"/>
</dbReference>
<dbReference type="OrthoDB" id="5318766at2"/>
<dbReference type="GO" id="GO:0022857">
    <property type="term" value="F:transmembrane transporter activity"/>
    <property type="evidence" value="ECO:0007669"/>
    <property type="project" value="InterPro"/>
</dbReference>
<feature type="signal peptide" evidence="4">
    <location>
        <begin position="1"/>
        <end position="30"/>
    </location>
</feature>
<dbReference type="AlphaFoldDB" id="A0A518D613"/>
<dbReference type="EMBL" id="CP036291">
    <property type="protein sequence ID" value="QDU86912.1"/>
    <property type="molecule type" value="Genomic_DNA"/>
</dbReference>
<feature type="domain" description="CusB-like beta-barrel" evidence="5">
    <location>
        <begin position="264"/>
        <end position="339"/>
    </location>
</feature>
<evidence type="ECO:0000256" key="3">
    <source>
        <dbReference type="ARBA" id="ARBA00023054"/>
    </source>
</evidence>
<dbReference type="Gene3D" id="2.40.50.100">
    <property type="match status" value="1"/>
</dbReference>
<dbReference type="NCBIfam" id="TIGR01730">
    <property type="entry name" value="RND_mfp"/>
    <property type="match status" value="1"/>
</dbReference>
<gene>
    <name evidence="6" type="primary">mdtA_1</name>
    <name evidence="6" type="ORF">Pla175_02660</name>
</gene>
<dbReference type="GO" id="GO:0030313">
    <property type="term" value="C:cell envelope"/>
    <property type="evidence" value="ECO:0007669"/>
    <property type="project" value="UniProtKB-SubCell"/>
</dbReference>
<evidence type="ECO:0000256" key="2">
    <source>
        <dbReference type="ARBA" id="ARBA00009477"/>
    </source>
</evidence>
<organism evidence="6 7">
    <name type="scientific">Pirellulimonas nuda</name>
    <dbReference type="NCBI Taxonomy" id="2528009"/>
    <lineage>
        <taxon>Bacteria</taxon>
        <taxon>Pseudomonadati</taxon>
        <taxon>Planctomycetota</taxon>
        <taxon>Planctomycetia</taxon>
        <taxon>Pirellulales</taxon>
        <taxon>Lacipirellulaceae</taxon>
        <taxon>Pirellulimonas</taxon>
    </lineage>
</organism>
<dbReference type="PANTHER" id="PTHR32347">
    <property type="entry name" value="EFFLUX SYSTEM COMPONENT YKNX-RELATED"/>
    <property type="match status" value="1"/>
</dbReference>
<keyword evidence="4" id="KW-0732">Signal</keyword>
<evidence type="ECO:0000256" key="4">
    <source>
        <dbReference type="SAM" id="SignalP"/>
    </source>
</evidence>
<dbReference type="Pfam" id="PF25954">
    <property type="entry name" value="Beta-barrel_RND_2"/>
    <property type="match status" value="1"/>
</dbReference>
<reference evidence="6 7" key="1">
    <citation type="submission" date="2019-02" db="EMBL/GenBank/DDBJ databases">
        <title>Deep-cultivation of Planctomycetes and their phenomic and genomic characterization uncovers novel biology.</title>
        <authorList>
            <person name="Wiegand S."/>
            <person name="Jogler M."/>
            <person name="Boedeker C."/>
            <person name="Pinto D."/>
            <person name="Vollmers J."/>
            <person name="Rivas-Marin E."/>
            <person name="Kohn T."/>
            <person name="Peeters S.H."/>
            <person name="Heuer A."/>
            <person name="Rast P."/>
            <person name="Oberbeckmann S."/>
            <person name="Bunk B."/>
            <person name="Jeske O."/>
            <person name="Meyerdierks A."/>
            <person name="Storesund J.E."/>
            <person name="Kallscheuer N."/>
            <person name="Luecker S."/>
            <person name="Lage O.M."/>
            <person name="Pohl T."/>
            <person name="Merkel B.J."/>
            <person name="Hornburger P."/>
            <person name="Mueller R.-W."/>
            <person name="Bruemmer F."/>
            <person name="Labrenz M."/>
            <person name="Spormann A.M."/>
            <person name="Op den Camp H."/>
            <person name="Overmann J."/>
            <person name="Amann R."/>
            <person name="Jetten M.S.M."/>
            <person name="Mascher T."/>
            <person name="Medema M.H."/>
            <person name="Devos D.P."/>
            <person name="Kaster A.-K."/>
            <person name="Ovreas L."/>
            <person name="Rohde M."/>
            <person name="Galperin M.Y."/>
            <person name="Jogler C."/>
        </authorList>
    </citation>
    <scope>NUCLEOTIDE SEQUENCE [LARGE SCALE GENOMIC DNA]</scope>
    <source>
        <strain evidence="6 7">Pla175</strain>
    </source>
</reference>
<keyword evidence="7" id="KW-1185">Reference proteome</keyword>
<keyword evidence="3" id="KW-0175">Coiled coil</keyword>
<evidence type="ECO:0000256" key="1">
    <source>
        <dbReference type="ARBA" id="ARBA00004196"/>
    </source>
</evidence>
<dbReference type="Gene3D" id="2.40.30.170">
    <property type="match status" value="1"/>
</dbReference>
<dbReference type="InterPro" id="IPR006143">
    <property type="entry name" value="RND_pump_MFP"/>
</dbReference>
<feature type="chain" id="PRO_5021926574" evidence="4">
    <location>
        <begin position="31"/>
        <end position="442"/>
    </location>
</feature>
<dbReference type="KEGG" id="pnd:Pla175_02660"/>
<name>A0A518D613_9BACT</name>
<dbReference type="SUPFAM" id="SSF111369">
    <property type="entry name" value="HlyD-like secretion proteins"/>
    <property type="match status" value="2"/>
</dbReference>
<comment type="subcellular location">
    <subcellularLocation>
        <location evidence="1">Cell envelope</location>
    </subcellularLocation>
</comment>
<comment type="similarity">
    <text evidence="2">Belongs to the membrane fusion protein (MFP) (TC 8.A.1) family.</text>
</comment>
<dbReference type="GO" id="GO:0016020">
    <property type="term" value="C:membrane"/>
    <property type="evidence" value="ECO:0007669"/>
    <property type="project" value="InterPro"/>
</dbReference>
<accession>A0A518D613</accession>
<proteinExistence type="inferred from homology"/>
<evidence type="ECO:0000313" key="6">
    <source>
        <dbReference type="EMBL" id="QDU86912.1"/>
    </source>
</evidence>
<sequence precursor="true">MSAPRRPLRHSWVALGPVATIALGAAAAYAQPGMGPAPVVAAKVAERTVTAAQTFVGTVMPSKLATIGSAVSGRVIEFPVEEGDRVESGEKLAQLLTETISLELASAEAELELRRQQLAELENGTRKEEIEQMRARMAAAKARGEFRRASLDRIESVYRTRGAVTEDDLQEARAAEVEARETYLDMKAQHELAVAGPRVEAIAQARAQVAFQQAVAEKLSDQIKKHTIISRFPGYVVKEHTEAGQWVNQGDPVAEVAAMDEVDVVVQVVEQSVPFIKVGGDVRVEIPALPDRVFVGKVQSVVPQADARSRTFPVKVRVQNEIGPSGPLIQAGMYARAALPVGRQQLALMVPKDAIVLGGPRPMVMIVAGATKQGDEGKIQPAPVELGVAQGEWIQVIGPVEPGALVVVQGNERLRPDAAVRLLGVKEDKPPEKIADRITGSN</sequence>
<dbReference type="Gene3D" id="2.40.420.20">
    <property type="match status" value="1"/>
</dbReference>
<evidence type="ECO:0000259" key="5">
    <source>
        <dbReference type="Pfam" id="PF25954"/>
    </source>
</evidence>